<dbReference type="Pfam" id="PF02537">
    <property type="entry name" value="CRCB"/>
    <property type="match status" value="1"/>
</dbReference>
<feature type="transmembrane region" description="Helical" evidence="10">
    <location>
        <begin position="37"/>
        <end position="56"/>
    </location>
</feature>
<evidence type="ECO:0000256" key="8">
    <source>
        <dbReference type="ARBA" id="ARBA00035585"/>
    </source>
</evidence>
<dbReference type="GO" id="GO:0046872">
    <property type="term" value="F:metal ion binding"/>
    <property type="evidence" value="ECO:0007669"/>
    <property type="project" value="UniProtKB-KW"/>
</dbReference>
<evidence type="ECO:0000256" key="2">
    <source>
        <dbReference type="ARBA" id="ARBA00022475"/>
    </source>
</evidence>
<keyword evidence="5 10" id="KW-0472">Membrane</keyword>
<comment type="subcellular location">
    <subcellularLocation>
        <location evidence="1 10">Cell membrane</location>
        <topology evidence="1 10">Multi-pass membrane protein</topology>
    </subcellularLocation>
</comment>
<accession>A0A1Z4GCB1</accession>
<comment type="catalytic activity">
    <reaction evidence="8">
        <text>fluoride(in) = fluoride(out)</text>
        <dbReference type="Rhea" id="RHEA:76159"/>
        <dbReference type="ChEBI" id="CHEBI:17051"/>
    </reaction>
    <physiologicalReaction direction="left-to-right" evidence="8">
        <dbReference type="Rhea" id="RHEA:76160"/>
    </physiologicalReaction>
</comment>
<feature type="binding site" evidence="10">
    <location>
        <position position="81"/>
    </location>
    <ligand>
        <name>Na(+)</name>
        <dbReference type="ChEBI" id="CHEBI:29101"/>
        <note>structural</note>
    </ligand>
</feature>
<feature type="transmembrane region" description="Helical" evidence="10">
    <location>
        <begin position="68"/>
        <end position="88"/>
    </location>
</feature>
<dbReference type="HAMAP" id="MF_00454">
    <property type="entry name" value="FluC"/>
    <property type="match status" value="1"/>
</dbReference>
<organism evidence="11 12">
    <name type="scientific">Anabaenopsis circularis NIES-21</name>
    <dbReference type="NCBI Taxonomy" id="1085406"/>
    <lineage>
        <taxon>Bacteria</taxon>
        <taxon>Bacillati</taxon>
        <taxon>Cyanobacteriota</taxon>
        <taxon>Cyanophyceae</taxon>
        <taxon>Nostocales</taxon>
        <taxon>Nodulariaceae</taxon>
        <taxon>Anabaenopsis</taxon>
    </lineage>
</organism>
<keyword evidence="12" id="KW-1185">Reference proteome</keyword>
<comment type="function">
    <text evidence="9 10">Fluoride-specific ion channel. Important for reducing fluoride concentration in the cell, thus reducing its toxicity.</text>
</comment>
<feature type="transmembrane region" description="Helical" evidence="10">
    <location>
        <begin position="7"/>
        <end position="25"/>
    </location>
</feature>
<protein>
    <recommendedName>
        <fullName evidence="10">Fluoride-specific ion channel FluC</fullName>
    </recommendedName>
</protein>
<keyword evidence="10" id="KW-0479">Metal-binding</keyword>
<dbReference type="GO" id="GO:0005886">
    <property type="term" value="C:plasma membrane"/>
    <property type="evidence" value="ECO:0007669"/>
    <property type="project" value="UniProtKB-SubCell"/>
</dbReference>
<evidence type="ECO:0000256" key="1">
    <source>
        <dbReference type="ARBA" id="ARBA00004651"/>
    </source>
</evidence>
<evidence type="ECO:0000256" key="3">
    <source>
        <dbReference type="ARBA" id="ARBA00022692"/>
    </source>
</evidence>
<evidence type="ECO:0000256" key="10">
    <source>
        <dbReference type="HAMAP-Rule" id="MF_00454"/>
    </source>
</evidence>
<reference evidence="11 12" key="1">
    <citation type="submission" date="2017-06" db="EMBL/GenBank/DDBJ databases">
        <title>Genome sequencing of cyanobaciteial culture collection at National Institute for Environmental Studies (NIES).</title>
        <authorList>
            <person name="Hirose Y."/>
            <person name="Shimura Y."/>
            <person name="Fujisawa T."/>
            <person name="Nakamura Y."/>
            <person name="Kawachi M."/>
        </authorList>
    </citation>
    <scope>NUCLEOTIDE SEQUENCE [LARGE SCALE GENOMIC DNA]</scope>
    <source>
        <strain evidence="11 12">NIES-21</strain>
    </source>
</reference>
<sequence length="127" mass="13952">MNSIIEVPLLISVGAIPGALSRYYLTILFGRWFGIAFPYGTLFINVTGAFLMGFFATLVSKLAIPSNLSLLIAVGFLGSYTTFSTYALDTSNLLRTRNYKATLLYWVSTPILGFMSIEMGIFLANLL</sequence>
<keyword evidence="6 10" id="KW-0407">Ion channel</keyword>
<evidence type="ECO:0000313" key="12">
    <source>
        <dbReference type="Proteomes" id="UP000218287"/>
    </source>
</evidence>
<dbReference type="AlphaFoldDB" id="A0A1Z4GCB1"/>
<keyword evidence="10" id="KW-0813">Transport</keyword>
<evidence type="ECO:0000256" key="5">
    <source>
        <dbReference type="ARBA" id="ARBA00023136"/>
    </source>
</evidence>
<dbReference type="GO" id="GO:0062054">
    <property type="term" value="F:fluoride channel activity"/>
    <property type="evidence" value="ECO:0007669"/>
    <property type="project" value="UniProtKB-UniRule"/>
</dbReference>
<evidence type="ECO:0000313" key="11">
    <source>
        <dbReference type="EMBL" id="BAY15119.1"/>
    </source>
</evidence>
<keyword evidence="2 10" id="KW-1003">Cell membrane</keyword>
<dbReference type="InterPro" id="IPR003691">
    <property type="entry name" value="FluC"/>
</dbReference>
<dbReference type="EMBL" id="AP018174">
    <property type="protein sequence ID" value="BAY15119.1"/>
    <property type="molecule type" value="Genomic_DNA"/>
</dbReference>
<keyword evidence="4 10" id="KW-1133">Transmembrane helix</keyword>
<dbReference type="PANTHER" id="PTHR28259:SF1">
    <property type="entry name" value="FLUORIDE EXPORT PROTEIN 1-RELATED"/>
    <property type="match status" value="1"/>
</dbReference>
<comment type="activity regulation">
    <text evidence="10">Na(+) is not transported, but it plays an essential structural role and its presence is essential for fluoride channel function.</text>
</comment>
<feature type="binding site" evidence="10">
    <location>
        <position position="78"/>
    </location>
    <ligand>
        <name>Na(+)</name>
        <dbReference type="ChEBI" id="CHEBI:29101"/>
        <note>structural</note>
    </ligand>
</feature>
<keyword evidence="10" id="KW-0406">Ion transport</keyword>
<dbReference type="PANTHER" id="PTHR28259">
    <property type="entry name" value="FLUORIDE EXPORT PROTEIN 1-RELATED"/>
    <property type="match status" value="1"/>
</dbReference>
<evidence type="ECO:0000256" key="4">
    <source>
        <dbReference type="ARBA" id="ARBA00022989"/>
    </source>
</evidence>
<dbReference type="OrthoDB" id="9815830at2"/>
<evidence type="ECO:0000256" key="7">
    <source>
        <dbReference type="ARBA" id="ARBA00035120"/>
    </source>
</evidence>
<dbReference type="Proteomes" id="UP000218287">
    <property type="component" value="Chromosome"/>
</dbReference>
<dbReference type="NCBIfam" id="TIGR00494">
    <property type="entry name" value="crcB"/>
    <property type="match status" value="1"/>
</dbReference>
<keyword evidence="10" id="KW-0915">Sodium</keyword>
<name>A0A1Z4GCB1_9CYAN</name>
<gene>
    <name evidence="10" type="primary">fluC</name>
    <name evidence="10" type="synonym">crcB</name>
    <name evidence="11" type="ORF">NIES21_09340</name>
</gene>
<proteinExistence type="inferred from homology"/>
<evidence type="ECO:0000256" key="9">
    <source>
        <dbReference type="ARBA" id="ARBA00049940"/>
    </source>
</evidence>
<comment type="similarity">
    <text evidence="7 10">Belongs to the fluoride channel Fluc/FEX (TC 1.A.43) family.</text>
</comment>
<dbReference type="GO" id="GO:0140114">
    <property type="term" value="P:cellular detoxification of fluoride"/>
    <property type="evidence" value="ECO:0007669"/>
    <property type="project" value="UniProtKB-UniRule"/>
</dbReference>
<keyword evidence="3 10" id="KW-0812">Transmembrane</keyword>
<evidence type="ECO:0000256" key="6">
    <source>
        <dbReference type="ARBA" id="ARBA00023303"/>
    </source>
</evidence>
<feature type="transmembrane region" description="Helical" evidence="10">
    <location>
        <begin position="103"/>
        <end position="126"/>
    </location>
</feature>